<keyword evidence="3" id="KW-1185">Reference proteome</keyword>
<sequence length="152" mass="16146">MAKKSKVPKPASEPVQGSETTKKRQQPDTSEIDDIFSTKKAPTDDATTPSTKRTKAAGDNAAQQAATKSPAAGDAKRSVRVVGPSYVPPPASSSEQSSKIPLVQNDDGFFDSRGSGKKRFTEDGFPLYTVEDLQIGLGGDTPDCPFDCQCCF</sequence>
<comment type="caution">
    <text evidence="2">The sequence shown here is derived from an EMBL/GenBank/DDBJ whole genome shotgun (WGS) entry which is preliminary data.</text>
</comment>
<reference evidence="2" key="1">
    <citation type="submission" date="2022-07" db="EMBL/GenBank/DDBJ databases">
        <title>Phylogenomic reconstructions and comparative analyses of Kickxellomycotina fungi.</title>
        <authorList>
            <person name="Reynolds N.K."/>
            <person name="Stajich J.E."/>
            <person name="Barry K."/>
            <person name="Grigoriev I.V."/>
            <person name="Crous P."/>
            <person name="Smith M.E."/>
        </authorList>
    </citation>
    <scope>NUCLEOTIDE SEQUENCE</scope>
    <source>
        <strain evidence="2">RSA 567</strain>
    </source>
</reference>
<evidence type="ECO:0000256" key="1">
    <source>
        <dbReference type="SAM" id="MobiDB-lite"/>
    </source>
</evidence>
<evidence type="ECO:0000313" key="2">
    <source>
        <dbReference type="EMBL" id="KAJ1982635.1"/>
    </source>
</evidence>
<organism evidence="2 3">
    <name type="scientific">Dimargaris verticillata</name>
    <dbReference type="NCBI Taxonomy" id="2761393"/>
    <lineage>
        <taxon>Eukaryota</taxon>
        <taxon>Fungi</taxon>
        <taxon>Fungi incertae sedis</taxon>
        <taxon>Zoopagomycota</taxon>
        <taxon>Kickxellomycotina</taxon>
        <taxon>Dimargaritomycetes</taxon>
        <taxon>Dimargaritales</taxon>
        <taxon>Dimargaritaceae</taxon>
        <taxon>Dimargaris</taxon>
    </lineage>
</organism>
<proteinExistence type="predicted"/>
<dbReference type="EMBL" id="JANBQB010000083">
    <property type="protein sequence ID" value="KAJ1982635.1"/>
    <property type="molecule type" value="Genomic_DNA"/>
</dbReference>
<dbReference type="Pfam" id="PF08576">
    <property type="entry name" value="DUF1764"/>
    <property type="match status" value="1"/>
</dbReference>
<gene>
    <name evidence="2" type="ORF">H4R34_001632</name>
</gene>
<accession>A0A9W8B384</accession>
<dbReference type="InterPro" id="IPR013885">
    <property type="entry name" value="DUF1764_euk"/>
</dbReference>
<protein>
    <recommendedName>
        <fullName evidence="4">DUF1764-domain-containing protein</fullName>
    </recommendedName>
</protein>
<feature type="region of interest" description="Disordered" evidence="1">
    <location>
        <begin position="1"/>
        <end position="117"/>
    </location>
</feature>
<dbReference type="OrthoDB" id="20835at2759"/>
<dbReference type="AlphaFoldDB" id="A0A9W8B384"/>
<dbReference type="PANTHER" id="PTHR34066:SF1">
    <property type="entry name" value="DUF1764 FAMILY PROTEIN"/>
    <property type="match status" value="1"/>
</dbReference>
<dbReference type="Proteomes" id="UP001151582">
    <property type="component" value="Unassembled WGS sequence"/>
</dbReference>
<name>A0A9W8B384_9FUNG</name>
<dbReference type="PANTHER" id="PTHR34066">
    <property type="entry name" value="GROWTH FACTOR 2"/>
    <property type="match status" value="1"/>
</dbReference>
<feature type="compositionally biased region" description="Low complexity" evidence="1">
    <location>
        <begin position="57"/>
        <end position="66"/>
    </location>
</feature>
<evidence type="ECO:0000313" key="3">
    <source>
        <dbReference type="Proteomes" id="UP001151582"/>
    </source>
</evidence>
<evidence type="ECO:0008006" key="4">
    <source>
        <dbReference type="Google" id="ProtNLM"/>
    </source>
</evidence>